<proteinExistence type="predicted"/>
<organism evidence="1 2">
    <name type="scientific">Sphaerospermopsis reniformis</name>
    <dbReference type="NCBI Taxonomy" id="531300"/>
    <lineage>
        <taxon>Bacteria</taxon>
        <taxon>Bacillati</taxon>
        <taxon>Cyanobacteriota</taxon>
        <taxon>Cyanophyceae</taxon>
        <taxon>Nostocales</taxon>
        <taxon>Aphanizomenonaceae</taxon>
        <taxon>Sphaerospermopsis</taxon>
    </lineage>
</organism>
<protein>
    <recommendedName>
        <fullName evidence="3">Type II toxin-antitoxin system HigB family toxin</fullName>
    </recommendedName>
</protein>
<dbReference type="GO" id="GO:0004519">
    <property type="term" value="F:endonuclease activity"/>
    <property type="evidence" value="ECO:0007669"/>
    <property type="project" value="InterPro"/>
</dbReference>
<gene>
    <name evidence="1" type="ORF">SR1949_28670</name>
</gene>
<evidence type="ECO:0008006" key="3">
    <source>
        <dbReference type="Google" id="ProtNLM"/>
    </source>
</evidence>
<dbReference type="Pfam" id="PF09907">
    <property type="entry name" value="HigB_toxin"/>
    <property type="match status" value="1"/>
</dbReference>
<dbReference type="RefSeq" id="WP_137667843.1">
    <property type="nucleotide sequence ID" value="NZ_BJCE01000095.1"/>
</dbReference>
<accession>A0A479ZYK4</accession>
<dbReference type="Proteomes" id="UP000300142">
    <property type="component" value="Unassembled WGS sequence"/>
</dbReference>
<sequence length="102" mass="12389">MRVISKRILREFWEKHSQSELGLLLWYQRISDSQLLTFNDIREIFPSADLVGNFTVFNIKGNHYRLITYIDYKSQILFIRAVLTHAEYDKENWKNDDWFKNS</sequence>
<dbReference type="GO" id="GO:0003723">
    <property type="term" value="F:RNA binding"/>
    <property type="evidence" value="ECO:0007669"/>
    <property type="project" value="InterPro"/>
</dbReference>
<name>A0A479ZYK4_9CYAN</name>
<keyword evidence="2" id="KW-1185">Reference proteome</keyword>
<evidence type="ECO:0000313" key="1">
    <source>
        <dbReference type="EMBL" id="GCL37755.1"/>
    </source>
</evidence>
<evidence type="ECO:0000313" key="2">
    <source>
        <dbReference type="Proteomes" id="UP000300142"/>
    </source>
</evidence>
<reference evidence="2" key="1">
    <citation type="submission" date="2019-02" db="EMBL/GenBank/DDBJ databases">
        <title>Draft genome sequence of Sphaerospermopsis reniformis NIES-1949.</title>
        <authorList>
            <person name="Yamaguchi H."/>
            <person name="Suzuki S."/>
            <person name="Kawachi M."/>
        </authorList>
    </citation>
    <scope>NUCLEOTIDE SEQUENCE [LARGE SCALE GENOMIC DNA]</scope>
    <source>
        <strain evidence="2">NIES-1949</strain>
    </source>
</reference>
<dbReference type="EMBL" id="BJCE01000095">
    <property type="protein sequence ID" value="GCL37755.1"/>
    <property type="molecule type" value="Genomic_DNA"/>
</dbReference>
<dbReference type="InterPro" id="IPR018669">
    <property type="entry name" value="Toxin_HigB"/>
</dbReference>
<dbReference type="AlphaFoldDB" id="A0A479ZYK4"/>
<dbReference type="GO" id="GO:0110001">
    <property type="term" value="C:toxin-antitoxin complex"/>
    <property type="evidence" value="ECO:0007669"/>
    <property type="project" value="InterPro"/>
</dbReference>
<comment type="caution">
    <text evidence="1">The sequence shown here is derived from an EMBL/GenBank/DDBJ whole genome shotgun (WGS) entry which is preliminary data.</text>
</comment>